<feature type="region of interest" description="Disordered" evidence="1">
    <location>
        <begin position="1"/>
        <end position="32"/>
    </location>
</feature>
<organism evidence="2 3">
    <name type="scientific">Pedobacter gandavensis</name>
    <dbReference type="NCBI Taxonomy" id="2679963"/>
    <lineage>
        <taxon>Bacteria</taxon>
        <taxon>Pseudomonadati</taxon>
        <taxon>Bacteroidota</taxon>
        <taxon>Sphingobacteriia</taxon>
        <taxon>Sphingobacteriales</taxon>
        <taxon>Sphingobacteriaceae</taxon>
        <taxon>Pedobacter</taxon>
    </lineage>
</organism>
<dbReference type="Proteomes" id="UP000636110">
    <property type="component" value="Unassembled WGS sequence"/>
</dbReference>
<dbReference type="Pfam" id="PF18778">
    <property type="entry name" value="NAD1"/>
    <property type="match status" value="1"/>
</dbReference>
<evidence type="ECO:0000256" key="1">
    <source>
        <dbReference type="SAM" id="MobiDB-lite"/>
    </source>
</evidence>
<dbReference type="InterPro" id="IPR016192">
    <property type="entry name" value="APOBEC/CMP_deaminase_Zn-bd"/>
</dbReference>
<dbReference type="PROSITE" id="PS00903">
    <property type="entry name" value="CYT_DCMP_DEAMINASES_1"/>
    <property type="match status" value="1"/>
</dbReference>
<feature type="compositionally biased region" description="Acidic residues" evidence="1">
    <location>
        <begin position="334"/>
        <end position="350"/>
    </location>
</feature>
<sequence>MNTHTDKAQPNKSQSVANEVTQKKSGSEPIFQFVDNRPEAVAQGKLQEMANNSLQAKQAAQLQVMTDNFIAQQQDATNKGNHTVAQRVIDFSKKSSTVPVSNIDELIDFFVAKYGRSNEEVIREKIGKINEDKEVWSVFDVYRLFKDEKLPVYTEVEFSHHSSRPTLPGGSLSDKGRYAAINQFSFNTVTRLVGLVGKKRFETRNDSNDDLHAEQIFMRQVESSGIPLNAHTVIQITINNSPCHEKCATLLANWVKNHKLKKVTIFFANPYGTDEEFTNAIGILKEAGIMIHGFVPLDEVGPDTDEEIDDDYRVRFTNMRDRLKSAKGKKLYTSDDESSSSDDDSIYAEEEEEEGLTFKEWMKAIEILAWTEYGLKLEDLPDEMFMVAYEDGDSPLEFYNQRMSKGKSAGPYAPTYNIGGEGELEPVMISSVAEFLNDRGVHPGSSIFVVSGKNWECYIRCVLHHFGKIGLLGTVVEALRNKGIDISNGVAINTIQEDGIREILAAYVGAFHVTATDYNQNIMESSRTTVGTKVRIILTGAHFSLLK</sequence>
<keyword evidence="3" id="KW-1185">Reference proteome</keyword>
<evidence type="ECO:0000313" key="2">
    <source>
        <dbReference type="EMBL" id="MBB2148179.1"/>
    </source>
</evidence>
<accession>A0ABR6ESD8</accession>
<proteinExistence type="predicted"/>
<feature type="region of interest" description="Disordered" evidence="1">
    <location>
        <begin position="330"/>
        <end position="350"/>
    </location>
</feature>
<dbReference type="Gene3D" id="3.40.140.10">
    <property type="entry name" value="Cytidine Deaminase, domain 2"/>
    <property type="match status" value="1"/>
</dbReference>
<name>A0ABR6ESD8_9SPHI</name>
<comment type="caution">
    <text evidence="2">The sequence shown here is derived from an EMBL/GenBank/DDBJ whole genome shotgun (WGS) entry which is preliminary data.</text>
</comment>
<evidence type="ECO:0000313" key="3">
    <source>
        <dbReference type="Proteomes" id="UP000636110"/>
    </source>
</evidence>
<protein>
    <submittedName>
        <fullName evidence="2">Uncharacterized protein</fullName>
    </submittedName>
</protein>
<gene>
    <name evidence="2" type="ORF">GM920_04570</name>
</gene>
<dbReference type="EMBL" id="WNXC01000001">
    <property type="protein sequence ID" value="MBB2148179.1"/>
    <property type="molecule type" value="Genomic_DNA"/>
</dbReference>
<feature type="compositionally biased region" description="Polar residues" evidence="1">
    <location>
        <begin position="10"/>
        <end position="20"/>
    </location>
</feature>
<reference evidence="2 3" key="1">
    <citation type="submission" date="2019-11" db="EMBL/GenBank/DDBJ databases">
        <title>Description of Pedobacter sp. LMG 31462T.</title>
        <authorList>
            <person name="Carlier A."/>
            <person name="Qi S."/>
            <person name="Vandamme P."/>
        </authorList>
    </citation>
    <scope>NUCLEOTIDE SEQUENCE [LARGE SCALE GENOMIC DNA]</scope>
    <source>
        <strain evidence="2 3">LMG 31462</strain>
    </source>
</reference>